<keyword evidence="2" id="KW-0808">Transferase</keyword>
<dbReference type="RefSeq" id="WP_248413927.1">
    <property type="nucleotide sequence ID" value="NZ_JALPQF010000022.1"/>
</dbReference>
<reference evidence="2" key="1">
    <citation type="submission" date="2022-04" db="EMBL/GenBank/DDBJ databases">
        <authorList>
            <person name="Ren T."/>
        </authorList>
    </citation>
    <scope>NUCLEOTIDE SEQUENCE</scope>
    <source>
        <strain evidence="2">F63249</strain>
    </source>
</reference>
<dbReference type="SUPFAM" id="SSF53335">
    <property type="entry name" value="S-adenosyl-L-methionine-dependent methyltransferases"/>
    <property type="match status" value="1"/>
</dbReference>
<dbReference type="Gene3D" id="3.40.50.150">
    <property type="entry name" value="Vaccinia Virus protein VP39"/>
    <property type="match status" value="1"/>
</dbReference>
<gene>
    <name evidence="2" type="ORF">MUY34_16285</name>
</gene>
<evidence type="ECO:0000313" key="3">
    <source>
        <dbReference type="Proteomes" id="UP001203687"/>
    </source>
</evidence>
<name>A0ABT0HCV6_9FLAO</name>
<comment type="caution">
    <text evidence="2">The sequence shown here is derived from an EMBL/GenBank/DDBJ whole genome shotgun (WGS) entry which is preliminary data.</text>
</comment>
<dbReference type="GO" id="GO:0032259">
    <property type="term" value="P:methylation"/>
    <property type="evidence" value="ECO:0007669"/>
    <property type="project" value="UniProtKB-KW"/>
</dbReference>
<dbReference type="InterPro" id="IPR013217">
    <property type="entry name" value="Methyltransf_12"/>
</dbReference>
<protein>
    <submittedName>
        <fullName evidence="2">Class I SAM-dependent methyltransferase</fullName>
    </submittedName>
</protein>
<dbReference type="InterPro" id="IPR029063">
    <property type="entry name" value="SAM-dependent_MTases_sf"/>
</dbReference>
<dbReference type="Proteomes" id="UP001203687">
    <property type="component" value="Unassembled WGS sequence"/>
</dbReference>
<dbReference type="EMBL" id="JALPQF010000022">
    <property type="protein sequence ID" value="MCK8482192.1"/>
    <property type="molecule type" value="Genomic_DNA"/>
</dbReference>
<organism evidence="2 3">
    <name type="scientific">Psychroserpens algicola</name>
    <dbReference type="NCBI Taxonomy" id="1719034"/>
    <lineage>
        <taxon>Bacteria</taxon>
        <taxon>Pseudomonadati</taxon>
        <taxon>Bacteroidota</taxon>
        <taxon>Flavobacteriia</taxon>
        <taxon>Flavobacteriales</taxon>
        <taxon>Flavobacteriaceae</taxon>
        <taxon>Psychroserpens</taxon>
    </lineage>
</organism>
<dbReference type="Pfam" id="PF08242">
    <property type="entry name" value="Methyltransf_12"/>
    <property type="match status" value="1"/>
</dbReference>
<accession>A0ABT0HCV6</accession>
<dbReference type="GO" id="GO:0008168">
    <property type="term" value="F:methyltransferase activity"/>
    <property type="evidence" value="ECO:0007669"/>
    <property type="project" value="UniProtKB-KW"/>
</dbReference>
<evidence type="ECO:0000259" key="1">
    <source>
        <dbReference type="Pfam" id="PF08242"/>
    </source>
</evidence>
<keyword evidence="3" id="KW-1185">Reference proteome</keyword>
<keyword evidence="2" id="KW-0489">Methyltransferase</keyword>
<evidence type="ECO:0000313" key="2">
    <source>
        <dbReference type="EMBL" id="MCK8482192.1"/>
    </source>
</evidence>
<sequence>MTQIYEQHLWGGKSFDFYSGEGSHDSKIVVPYLEAITTFFKSHNNTLTVCDLGCGDFNIGKQLFKYTLKYDAVDIVERLIERNKITFKEDHLQFHCLDIAKDQLPVADCVIIRQVLQHLSNAEINSVVKKLSDYKYIIITEHIPNEDFIPNKDIISGQGIRLKYKSGVDLLKAPFNLEVTEQSILHTYVLEGNKGLILTTLYTL</sequence>
<feature type="domain" description="Methyltransferase type 12" evidence="1">
    <location>
        <begin position="51"/>
        <end position="132"/>
    </location>
</feature>
<proteinExistence type="predicted"/>